<evidence type="ECO:0000256" key="9">
    <source>
        <dbReference type="ARBA" id="ARBA00022777"/>
    </source>
</evidence>
<dbReference type="Gene3D" id="3.30.63.10">
    <property type="entry name" value="Guanylate Kinase phosphate binding domain"/>
    <property type="match status" value="1"/>
</dbReference>
<dbReference type="InterPro" id="IPR027417">
    <property type="entry name" value="P-loop_NTPase"/>
</dbReference>
<evidence type="ECO:0000256" key="12">
    <source>
        <dbReference type="ARBA" id="ARBA00048594"/>
    </source>
</evidence>
<dbReference type="CDD" id="cd00071">
    <property type="entry name" value="GMPK"/>
    <property type="match status" value="1"/>
</dbReference>
<comment type="function">
    <text evidence="1">Essential for recycling GMP and indirectly, cGMP.</text>
</comment>
<proteinExistence type="inferred from homology"/>
<evidence type="ECO:0000313" key="14">
    <source>
        <dbReference type="EMBL" id="KKU27302.1"/>
    </source>
</evidence>
<comment type="catalytic activity">
    <reaction evidence="12">
        <text>GMP + ATP = GDP + ADP</text>
        <dbReference type="Rhea" id="RHEA:20780"/>
        <dbReference type="ChEBI" id="CHEBI:30616"/>
        <dbReference type="ChEBI" id="CHEBI:58115"/>
        <dbReference type="ChEBI" id="CHEBI:58189"/>
        <dbReference type="ChEBI" id="CHEBI:456216"/>
        <dbReference type="EC" id="2.7.4.8"/>
    </reaction>
</comment>
<dbReference type="Gene3D" id="3.40.50.300">
    <property type="entry name" value="P-loop containing nucleotide triphosphate hydrolases"/>
    <property type="match status" value="1"/>
</dbReference>
<evidence type="ECO:0000256" key="1">
    <source>
        <dbReference type="ARBA" id="ARBA00003531"/>
    </source>
</evidence>
<evidence type="ECO:0000256" key="11">
    <source>
        <dbReference type="ARBA" id="ARBA00030128"/>
    </source>
</evidence>
<name>A0A0G1P3X7_9BACT</name>
<evidence type="ECO:0000256" key="6">
    <source>
        <dbReference type="ARBA" id="ARBA00022490"/>
    </source>
</evidence>
<dbReference type="AlphaFoldDB" id="A0A0G1P3X7"/>
<reference evidence="14 15" key="1">
    <citation type="journal article" date="2015" name="Nature">
        <title>rRNA introns, odd ribosomes, and small enigmatic genomes across a large radiation of phyla.</title>
        <authorList>
            <person name="Brown C.T."/>
            <person name="Hug L.A."/>
            <person name="Thomas B.C."/>
            <person name="Sharon I."/>
            <person name="Castelle C.J."/>
            <person name="Singh A."/>
            <person name="Wilkins M.J."/>
            <person name="Williams K.H."/>
            <person name="Banfield J.F."/>
        </authorList>
    </citation>
    <scope>NUCLEOTIDE SEQUENCE [LARGE SCALE GENOMIC DNA]</scope>
</reference>
<dbReference type="PANTHER" id="PTHR23117:SF13">
    <property type="entry name" value="GUANYLATE KINASE"/>
    <property type="match status" value="1"/>
</dbReference>
<evidence type="ECO:0000259" key="13">
    <source>
        <dbReference type="PROSITE" id="PS50052"/>
    </source>
</evidence>
<evidence type="ECO:0000313" key="15">
    <source>
        <dbReference type="Proteomes" id="UP000034175"/>
    </source>
</evidence>
<dbReference type="EC" id="2.7.4.8" evidence="4"/>
<dbReference type="SMART" id="SM00072">
    <property type="entry name" value="GuKc"/>
    <property type="match status" value="1"/>
</dbReference>
<evidence type="ECO:0000256" key="8">
    <source>
        <dbReference type="ARBA" id="ARBA00022741"/>
    </source>
</evidence>
<keyword evidence="8" id="KW-0547">Nucleotide-binding</keyword>
<dbReference type="SUPFAM" id="SSF52540">
    <property type="entry name" value="P-loop containing nucleoside triphosphate hydrolases"/>
    <property type="match status" value="1"/>
</dbReference>
<evidence type="ECO:0000256" key="2">
    <source>
        <dbReference type="ARBA" id="ARBA00004496"/>
    </source>
</evidence>
<keyword evidence="7" id="KW-0808">Transferase</keyword>
<dbReference type="GO" id="GO:0005829">
    <property type="term" value="C:cytosol"/>
    <property type="evidence" value="ECO:0007669"/>
    <property type="project" value="TreeGrafter"/>
</dbReference>
<evidence type="ECO:0000256" key="4">
    <source>
        <dbReference type="ARBA" id="ARBA00012961"/>
    </source>
</evidence>
<sequence length="193" mass="22090">MRKGLLVIISSPSGGGKDSVIRALLKHFPNSARLVTTASRPPRPGNREGVDYYFISKKEFEEKISRGDFVEHNLYADNYYGTQKRHLDENLQKYDLVLTQIEVNGKHNFDKAGIPHLSIFLLPENLEVLRQRILNRGGITPKVMEERLRIAKKEIEDSKDYNFQIVNFEGKLPETTDKIAKIIKDHLTERGGS</sequence>
<dbReference type="EMBL" id="LCMA01000001">
    <property type="protein sequence ID" value="KKU27302.1"/>
    <property type="molecule type" value="Genomic_DNA"/>
</dbReference>
<evidence type="ECO:0000256" key="5">
    <source>
        <dbReference type="ARBA" id="ARBA00016296"/>
    </source>
</evidence>
<evidence type="ECO:0000256" key="7">
    <source>
        <dbReference type="ARBA" id="ARBA00022679"/>
    </source>
</evidence>
<accession>A0A0G1P3X7</accession>
<evidence type="ECO:0000256" key="10">
    <source>
        <dbReference type="ARBA" id="ARBA00022840"/>
    </source>
</evidence>
<comment type="caution">
    <text evidence="14">The sequence shown here is derived from an EMBL/GenBank/DDBJ whole genome shotgun (WGS) entry which is preliminary data.</text>
</comment>
<comment type="subcellular location">
    <subcellularLocation>
        <location evidence="2">Cytoplasm</location>
    </subcellularLocation>
</comment>
<keyword evidence="9 14" id="KW-0418">Kinase</keyword>
<dbReference type="InterPro" id="IPR008145">
    <property type="entry name" value="GK/Ca_channel_bsu"/>
</dbReference>
<gene>
    <name evidence="14" type="ORF">UX39_C0001G0022</name>
</gene>
<keyword evidence="10" id="KW-0067">ATP-binding</keyword>
<dbReference type="PROSITE" id="PS50052">
    <property type="entry name" value="GUANYLATE_KINASE_2"/>
    <property type="match status" value="1"/>
</dbReference>
<evidence type="ECO:0000256" key="3">
    <source>
        <dbReference type="ARBA" id="ARBA00005790"/>
    </source>
</evidence>
<dbReference type="GO" id="GO:0005524">
    <property type="term" value="F:ATP binding"/>
    <property type="evidence" value="ECO:0007669"/>
    <property type="project" value="UniProtKB-KW"/>
</dbReference>
<feature type="domain" description="Guanylate kinase-like" evidence="13">
    <location>
        <begin position="4"/>
        <end position="184"/>
    </location>
</feature>
<dbReference type="GO" id="GO:0004385">
    <property type="term" value="F:GMP kinase activity"/>
    <property type="evidence" value="ECO:0007669"/>
    <property type="project" value="UniProtKB-EC"/>
</dbReference>
<dbReference type="FunFam" id="3.30.63.10:FF:000005">
    <property type="entry name" value="Guanylate kinase"/>
    <property type="match status" value="1"/>
</dbReference>
<dbReference type="InterPro" id="IPR008144">
    <property type="entry name" value="Guanylate_kin-like_dom"/>
</dbReference>
<protein>
    <recommendedName>
        <fullName evidence="5">Guanylate kinase</fullName>
        <ecNumber evidence="4">2.7.4.8</ecNumber>
    </recommendedName>
    <alternativeName>
        <fullName evidence="11">GMP kinase</fullName>
    </alternativeName>
</protein>
<dbReference type="PANTHER" id="PTHR23117">
    <property type="entry name" value="GUANYLATE KINASE-RELATED"/>
    <property type="match status" value="1"/>
</dbReference>
<comment type="similarity">
    <text evidence="3">Belongs to the guanylate kinase family.</text>
</comment>
<organism evidence="14 15">
    <name type="scientific">Candidatus Magasanikbacteria bacterium GW2011_GWA2_46_17</name>
    <dbReference type="NCBI Taxonomy" id="1619042"/>
    <lineage>
        <taxon>Bacteria</taxon>
        <taxon>Candidatus Magasanikiibacteriota</taxon>
    </lineage>
</organism>
<dbReference type="Proteomes" id="UP000034175">
    <property type="component" value="Unassembled WGS sequence"/>
</dbReference>
<keyword evidence="6" id="KW-0963">Cytoplasm</keyword>
<dbReference type="Pfam" id="PF00625">
    <property type="entry name" value="Guanylate_kin"/>
    <property type="match status" value="1"/>
</dbReference>